<dbReference type="InterPro" id="IPR002885">
    <property type="entry name" value="PPR_rpt"/>
</dbReference>
<dbReference type="EMBL" id="LIHL02000014">
    <property type="protein sequence ID" value="KAF5446272.1"/>
    <property type="molecule type" value="Genomic_DNA"/>
</dbReference>
<dbReference type="AlphaFoldDB" id="A0A833WUJ5"/>
<feature type="repeat" description="PPR" evidence="3">
    <location>
        <begin position="501"/>
        <end position="535"/>
    </location>
</feature>
<dbReference type="Pfam" id="PF13812">
    <property type="entry name" value="PPR_3"/>
    <property type="match status" value="1"/>
</dbReference>
<dbReference type="FunFam" id="1.25.40.10:FF:000090">
    <property type="entry name" value="Pentatricopeptide repeat-containing protein, chloroplastic"/>
    <property type="match status" value="1"/>
</dbReference>
<dbReference type="SUPFAM" id="SSF48452">
    <property type="entry name" value="TPR-like"/>
    <property type="match status" value="2"/>
</dbReference>
<keyword evidence="1" id="KW-0677">Repeat</keyword>
<name>A0A833WUJ5_JUGRE</name>
<comment type="similarity">
    <text evidence="2">Belongs to the PPR family. PCMP-E subfamily.</text>
</comment>
<dbReference type="PANTHER" id="PTHR24015:SF1885">
    <property type="entry name" value="PENTACOTRIPEPTIDE-REPEAT REGION OF PRORP DOMAIN-CONTAINING PROTEIN"/>
    <property type="match status" value="1"/>
</dbReference>
<dbReference type="Proteomes" id="UP000619265">
    <property type="component" value="Unassembled WGS sequence"/>
</dbReference>
<organism evidence="4 5">
    <name type="scientific">Juglans regia</name>
    <name type="common">English walnut</name>
    <dbReference type="NCBI Taxonomy" id="51240"/>
    <lineage>
        <taxon>Eukaryota</taxon>
        <taxon>Viridiplantae</taxon>
        <taxon>Streptophyta</taxon>
        <taxon>Embryophyta</taxon>
        <taxon>Tracheophyta</taxon>
        <taxon>Spermatophyta</taxon>
        <taxon>Magnoliopsida</taxon>
        <taxon>eudicotyledons</taxon>
        <taxon>Gunneridae</taxon>
        <taxon>Pentapetalae</taxon>
        <taxon>rosids</taxon>
        <taxon>fabids</taxon>
        <taxon>Fagales</taxon>
        <taxon>Juglandaceae</taxon>
        <taxon>Juglans</taxon>
    </lineage>
</organism>
<proteinExistence type="inferred from homology"/>
<dbReference type="FunFam" id="1.25.40.10:FF:000196">
    <property type="entry name" value="Pentatricopeptide repeat-containing protein At4g14850"/>
    <property type="match status" value="1"/>
</dbReference>
<evidence type="ECO:0000313" key="4">
    <source>
        <dbReference type="EMBL" id="KAF5446272.1"/>
    </source>
</evidence>
<dbReference type="FunFam" id="1.25.40.10:FF:000353">
    <property type="entry name" value="Pentatricopeptide repeat-containing protein At4g39530"/>
    <property type="match status" value="1"/>
</dbReference>
<dbReference type="Pfam" id="PF01535">
    <property type="entry name" value="PPR"/>
    <property type="match status" value="2"/>
</dbReference>
<dbReference type="Pfam" id="PF13041">
    <property type="entry name" value="PPR_2"/>
    <property type="match status" value="4"/>
</dbReference>
<dbReference type="PROSITE" id="PS51375">
    <property type="entry name" value="PPR"/>
    <property type="match status" value="6"/>
</dbReference>
<dbReference type="Gene3D" id="1.25.40.10">
    <property type="entry name" value="Tetratricopeptide repeat domain"/>
    <property type="match status" value="6"/>
</dbReference>
<feature type="repeat" description="PPR" evidence="3">
    <location>
        <begin position="97"/>
        <end position="131"/>
    </location>
</feature>
<accession>A0A833WUJ5</accession>
<feature type="repeat" description="PPR" evidence="3">
    <location>
        <begin position="299"/>
        <end position="333"/>
    </location>
</feature>
<protein>
    <recommendedName>
        <fullName evidence="6">Pentatricopeptide repeat-containing protein At2g27610-like</fullName>
    </recommendedName>
</protein>
<dbReference type="Gramene" id="Jr14_04570_p1">
    <property type="protein sequence ID" value="cds.Jr14_04570_p1"/>
    <property type="gene ID" value="Jr14_04570"/>
</dbReference>
<evidence type="ECO:0008006" key="6">
    <source>
        <dbReference type="Google" id="ProtNLM"/>
    </source>
</evidence>
<evidence type="ECO:0000256" key="2">
    <source>
        <dbReference type="ARBA" id="ARBA00061659"/>
    </source>
</evidence>
<comment type="caution">
    <text evidence="4">The sequence shown here is derived from an EMBL/GenBank/DDBJ whole genome shotgun (WGS) entry which is preliminary data.</text>
</comment>
<feature type="repeat" description="PPR" evidence="3">
    <location>
        <begin position="66"/>
        <end position="96"/>
    </location>
</feature>
<evidence type="ECO:0000256" key="3">
    <source>
        <dbReference type="PROSITE-ProRule" id="PRU00708"/>
    </source>
</evidence>
<reference evidence="4" key="2">
    <citation type="submission" date="2020-03" db="EMBL/GenBank/DDBJ databases">
        <title>Walnut 2.0.</title>
        <authorList>
            <person name="Marrano A."/>
            <person name="Britton M."/>
            <person name="Zimin A.V."/>
            <person name="Zaini P.A."/>
            <person name="Workman R."/>
            <person name="Puiu D."/>
            <person name="Bianco L."/>
            <person name="Allen B.J."/>
            <person name="Troggio M."/>
            <person name="Leslie C.A."/>
            <person name="Timp W."/>
            <person name="Dendekar A."/>
            <person name="Salzberg S.L."/>
            <person name="Neale D.B."/>
        </authorList>
    </citation>
    <scope>NUCLEOTIDE SEQUENCE</scope>
    <source>
        <tissue evidence="4">Leaves</tissue>
    </source>
</reference>
<reference evidence="4" key="1">
    <citation type="submission" date="2015-10" db="EMBL/GenBank/DDBJ databases">
        <authorList>
            <person name="Martinez-Garcia P.J."/>
            <person name="Crepeau M.W."/>
            <person name="Puiu D."/>
            <person name="Gonzalez-Ibeas D."/>
            <person name="Whalen J."/>
            <person name="Stevens K."/>
            <person name="Paul R."/>
            <person name="Butterfield T."/>
            <person name="Britton M."/>
            <person name="Reagan R."/>
            <person name="Chakraborty S."/>
            <person name="Walawage S.L."/>
            <person name="Vasquez-Gross H.A."/>
            <person name="Cardeno C."/>
            <person name="Famula R."/>
            <person name="Pratt K."/>
            <person name="Kuruganti S."/>
            <person name="Aradhya M.K."/>
            <person name="Leslie C.A."/>
            <person name="Dandekar A.M."/>
            <person name="Salzberg S.L."/>
            <person name="Wegrzyn J.L."/>
            <person name="Langley C.H."/>
            <person name="Neale D.B."/>
        </authorList>
    </citation>
    <scope>NUCLEOTIDE SEQUENCE</scope>
    <source>
        <tissue evidence="4">Leaves</tissue>
    </source>
</reference>
<feature type="repeat" description="PPR" evidence="3">
    <location>
        <begin position="198"/>
        <end position="232"/>
    </location>
</feature>
<dbReference type="GO" id="GO:0009451">
    <property type="term" value="P:RNA modification"/>
    <property type="evidence" value="ECO:0007669"/>
    <property type="project" value="InterPro"/>
</dbReference>
<gene>
    <name evidence="4" type="ORF">F2P56_031910</name>
</gene>
<dbReference type="InterPro" id="IPR046848">
    <property type="entry name" value="E_motif"/>
</dbReference>
<evidence type="ECO:0000313" key="5">
    <source>
        <dbReference type="Proteomes" id="UP000619265"/>
    </source>
</evidence>
<dbReference type="NCBIfam" id="TIGR00756">
    <property type="entry name" value="PPR"/>
    <property type="match status" value="5"/>
</dbReference>
<dbReference type="Pfam" id="PF20431">
    <property type="entry name" value="E_motif"/>
    <property type="match status" value="1"/>
</dbReference>
<dbReference type="InterPro" id="IPR011990">
    <property type="entry name" value="TPR-like_helical_dom_sf"/>
</dbReference>
<dbReference type="FunFam" id="1.25.40.10:FF:000343">
    <property type="entry name" value="Pentatricopeptide repeat-containing protein At3g58590"/>
    <property type="match status" value="1"/>
</dbReference>
<evidence type="ECO:0000256" key="1">
    <source>
        <dbReference type="ARBA" id="ARBA00022737"/>
    </source>
</evidence>
<dbReference type="GO" id="GO:0003723">
    <property type="term" value="F:RNA binding"/>
    <property type="evidence" value="ECO:0007669"/>
    <property type="project" value="InterPro"/>
</dbReference>
<feature type="repeat" description="PPR" evidence="3">
    <location>
        <begin position="400"/>
        <end position="434"/>
    </location>
</feature>
<sequence>MKPIAKRSLHTTKPNGYETRPVLEQIYGTSVDRYLADLAWNILVQRCIPKGRAVHGKIITSGFRPDVYANNHLISLYAKSNRMDDARKVFDAMPERNLISWTALISGYSQTGFEEEALNCFRLMVIDGFNPNPYTYVGAISACASIGDTRAGKEIHGRIYRHEQELNGRVSNCLINMYGKCGLLSSARLVFDATLKPDLVSWTSILACYCQCGENLEGLKIFMQSQKEGVEVSEFSCASMLGACAALENLKVGMQLHSLVIKCALGLDNFVMTALINLYAKCGELHSSHRAFLEVDKPQLQAWTALMGGYAQQGKERDAIDLFHKFHSSGLKPGERTFSSVLGAFANMADVEVGKQLHSLIIKMGFISFIFVGNAVLDFYSKCGLLGESSKTFEEMLEHDVVSWNALIFGHLRSGHHGEAVELLKDMLIEGFEPNLYTYSSILSICGDLPAIEWGRQTHCCIMKPGFNTNVVVGSALIDMYAKCGRVSEAQKVFDNLITKNLVSWNTMLVGYAQHGFGREALEIYNMMQRNGIEPNDITFLGVLSACGHVGLVEEGWGHFNSMIRDHGIAPRTDHIASLVSLFARKGQTKRAFEFIRSFPMDPDKVVWRCLLSGCKIHKNLALARYAAEKILSIDPEDTSAHITLSNIYAEAKMWNEVAKVRKIMKIKDLKKDTGYSWAELKNKIYYFSASHYRQFQETNLHQVLDGLTEQLFDAGYVPDAMFLLHPSD</sequence>
<dbReference type="PANTHER" id="PTHR24015">
    <property type="entry name" value="OS07G0578800 PROTEIN-RELATED"/>
    <property type="match status" value="1"/>
</dbReference>
<dbReference type="InterPro" id="IPR046960">
    <property type="entry name" value="PPR_At4g14850-like_plant"/>
</dbReference>